<dbReference type="OrthoDB" id="25060at10239"/>
<organism evidence="1 2">
    <name type="scientific">Escherichia phage RB69</name>
    <name type="common">Bacteriophage RB69</name>
    <dbReference type="NCBI Taxonomy" id="12353"/>
    <lineage>
        <taxon>Viruses</taxon>
        <taxon>Duplodnaviria</taxon>
        <taxon>Heunggongvirae</taxon>
        <taxon>Uroviricota</taxon>
        <taxon>Caudoviricetes</taxon>
        <taxon>Pantevenvirales</taxon>
        <taxon>Straboviridae</taxon>
        <taxon>Tevenvirinae</taxon>
        <taxon>Mosigvirus</taxon>
        <taxon>Mosigvirus RB69</taxon>
    </lineage>
</organism>
<reference evidence="1 2" key="2">
    <citation type="submission" date="2003-05" db="EMBL/GenBank/DDBJ databases">
        <title>Enterobacteria phage RB69 complete genome.</title>
        <authorList>
            <person name="Petrov V."/>
            <person name="Nolan J."/>
            <person name="Chin D."/>
            <person name="Letarov A."/>
            <person name="Krisch H.M."/>
            <person name="Karam J.D."/>
        </authorList>
    </citation>
    <scope>NUCLEOTIDE SEQUENCE [LARGE SCALE GENOMIC DNA]</scope>
</reference>
<evidence type="ECO:0000313" key="2">
    <source>
        <dbReference type="Proteomes" id="UP000000876"/>
    </source>
</evidence>
<dbReference type="RefSeq" id="NP_861770.1">
    <property type="nucleotide sequence ID" value="NC_004928.1"/>
</dbReference>
<dbReference type="KEGG" id="vg:1494196"/>
<gene>
    <name evidence="1" type="primary">55.6</name>
</gene>
<reference evidence="1 2" key="1">
    <citation type="journal article" date="2001" name="J. Bacteriol.">
        <title>Phylogeny of the major head and tail genes of the wide-ranging T4-type bacteriophages.</title>
        <authorList>
            <person name="Tetart F."/>
            <person name="Desplats C."/>
            <person name="Kutateladze M."/>
            <person name="Monod C."/>
            <person name="Ackermann H.W."/>
            <person name="Krisch H.M."/>
        </authorList>
    </citation>
    <scope>NUCLEOTIDE SEQUENCE [LARGE SCALE GENOMIC DNA]</scope>
</reference>
<protein>
    <submittedName>
        <fullName evidence="1">Uncharacterized protein 55.6</fullName>
    </submittedName>
</protein>
<keyword evidence="2" id="KW-1185">Reference proteome</keyword>
<proteinExistence type="predicted"/>
<name>Q7Y563_BPR69</name>
<accession>Q7Y563</accession>
<dbReference type="Proteomes" id="UP000000876">
    <property type="component" value="Segment"/>
</dbReference>
<organismHost>
    <name type="scientific">Escherichia coli</name>
    <dbReference type="NCBI Taxonomy" id="562"/>
</organismHost>
<dbReference type="EMBL" id="AY303349">
    <property type="protein sequence ID" value="AAP75982.1"/>
    <property type="molecule type" value="Genomic_DNA"/>
</dbReference>
<sequence length="73" mass="8364">MLRLASSTTEENKMTIEDKEIKVDQYYSVNGNVIIITKVSTLDVWYRSIKYPGIGEMICDRGIFCSIAKEIKL</sequence>
<evidence type="ECO:0000313" key="1">
    <source>
        <dbReference type="EMBL" id="AAP75982.1"/>
    </source>
</evidence>
<dbReference type="GeneID" id="1494196"/>